<feature type="compositionally biased region" description="Basic residues" evidence="1">
    <location>
        <begin position="319"/>
        <end position="328"/>
    </location>
</feature>
<dbReference type="EMBL" id="JARPUR010000002">
    <property type="protein sequence ID" value="KAK4880898.1"/>
    <property type="molecule type" value="Genomic_DNA"/>
</dbReference>
<protein>
    <recommendedName>
        <fullName evidence="4">A-kinase anchor protein 17A</fullName>
    </recommendedName>
</protein>
<keyword evidence="3" id="KW-1185">Reference proteome</keyword>
<name>A0AAN7PBD5_9COLE</name>
<proteinExistence type="predicted"/>
<dbReference type="Proteomes" id="UP001353858">
    <property type="component" value="Unassembled WGS sequence"/>
</dbReference>
<accession>A0AAN7PBD5</accession>
<feature type="region of interest" description="Disordered" evidence="1">
    <location>
        <begin position="414"/>
        <end position="441"/>
    </location>
</feature>
<gene>
    <name evidence="2" type="ORF">RN001_004217</name>
</gene>
<dbReference type="Pfam" id="PF25015">
    <property type="entry name" value="RBD_AKAP-17A"/>
    <property type="match status" value="1"/>
</dbReference>
<dbReference type="InterPro" id="IPR056852">
    <property type="entry name" value="AK17A/B"/>
</dbReference>
<dbReference type="AlphaFoldDB" id="A0AAN7PBD5"/>
<evidence type="ECO:0008006" key="4">
    <source>
        <dbReference type="Google" id="ProtNLM"/>
    </source>
</evidence>
<reference evidence="3" key="1">
    <citation type="submission" date="2023-01" db="EMBL/GenBank/DDBJ databases">
        <title>Key to firefly adult light organ development and bioluminescence: homeobox transcription factors regulate luciferase expression and transportation to peroxisome.</title>
        <authorList>
            <person name="Fu X."/>
        </authorList>
    </citation>
    <scope>NUCLEOTIDE SEQUENCE [LARGE SCALE GENOMIC DNA]</scope>
</reference>
<evidence type="ECO:0000256" key="1">
    <source>
        <dbReference type="SAM" id="MobiDB-lite"/>
    </source>
</evidence>
<dbReference type="PANTHER" id="PTHR12484:SF4">
    <property type="entry name" value="A-KINASE ANCHOR PROTEIN 17A"/>
    <property type="match status" value="1"/>
</dbReference>
<feature type="compositionally biased region" description="Polar residues" evidence="1">
    <location>
        <begin position="414"/>
        <end position="428"/>
    </location>
</feature>
<dbReference type="PANTHER" id="PTHR12484">
    <property type="entry name" value="B-LYMPHOCYTE ANTIGEN-RELATED"/>
    <property type="match status" value="1"/>
</dbReference>
<evidence type="ECO:0000313" key="3">
    <source>
        <dbReference type="Proteomes" id="UP001353858"/>
    </source>
</evidence>
<evidence type="ECO:0000313" key="2">
    <source>
        <dbReference type="EMBL" id="KAK4880898.1"/>
    </source>
</evidence>
<feature type="region of interest" description="Disordered" evidence="1">
    <location>
        <begin position="292"/>
        <end position="328"/>
    </location>
</feature>
<organism evidence="2 3">
    <name type="scientific">Aquatica leii</name>
    <dbReference type="NCBI Taxonomy" id="1421715"/>
    <lineage>
        <taxon>Eukaryota</taxon>
        <taxon>Metazoa</taxon>
        <taxon>Ecdysozoa</taxon>
        <taxon>Arthropoda</taxon>
        <taxon>Hexapoda</taxon>
        <taxon>Insecta</taxon>
        <taxon>Pterygota</taxon>
        <taxon>Neoptera</taxon>
        <taxon>Endopterygota</taxon>
        <taxon>Coleoptera</taxon>
        <taxon>Polyphaga</taxon>
        <taxon>Elateriformia</taxon>
        <taxon>Elateroidea</taxon>
        <taxon>Lampyridae</taxon>
        <taxon>Luciolinae</taxon>
        <taxon>Aquatica</taxon>
    </lineage>
</organism>
<sequence length="617" mass="71577">MTNFQTCLNTSDAIPLYVPQQLYLKPISRLNISIQLPRKKMGKSISNLEVMEQLRLMIKPDIFCVLKVITTDLESIRVEAEVDDKNRLKSVVHKLNKKTIKLKEFSELLKIRASESKPRFPSRHEWDAFFHEAKDMNEMKPGERPDTLHISNLPIKWFVPYNFINDPNLKPSEKIFYHVFEKFGTIRCIDIPICDPHRNKMKIEVSGLQTFSFDDEHFFEGYVQFKDYIGFSKAMDALRGMKLLHKDDDETLGVNIIVDYDRTKHLSEASIRRREIVRDRLVKKDKIKEEHKRLEKEKEDRIKEAERKKKSDEKAAKEQRRRKREEKRKAKILAKLKVNSADEINDKIAKEEKKLLKAQRKLEAIRLVEALFQRIKLTRMKSISELEVHQQKENLNKTVEGRVILKSLLSGDQFNCKDSSSSESSVTNKQKRGSLDHTNSSADKSIVQNDWYPYLHAANLYPYQMGPSYSNSGLGGPLPYYPHLRGRGSIPGPSRGPRRYFRGRYRGGFRDILKSFFMKTTTIPDALIVNPDHDHTRDIGKDLELDQSIIDRKQDLGQAGGTDLVLAVHHLIDMEDLRGGDLGVVVNRIELKLDEKKNQDHPVTDQLIVPNLFLQVV</sequence>
<feature type="compositionally biased region" description="Basic and acidic residues" evidence="1">
    <location>
        <begin position="292"/>
        <end position="318"/>
    </location>
</feature>
<comment type="caution">
    <text evidence="2">The sequence shown here is derived from an EMBL/GenBank/DDBJ whole genome shotgun (WGS) entry which is preliminary data.</text>
</comment>